<dbReference type="AlphaFoldDB" id="F8PGE2"/>
<evidence type="ECO:0000256" key="1">
    <source>
        <dbReference type="SAM" id="MobiDB-lite"/>
    </source>
</evidence>
<sequence>MQSGHLPPAQSSFSLRLETDRVNRGAQANLQEQRIQAQLNTERQQPSLTVNKFHWYSKLVSEHLKYHNINGALTGTDSKSSQQDTNFASVTTPTRYSLGALEHNENNTQKKRKRWDWLPIW</sequence>
<proteinExistence type="predicted"/>
<organism evidence="3">
    <name type="scientific">Serpula lacrymans var. lacrymans (strain S7.3)</name>
    <name type="common">Dry rot fungus</name>
    <dbReference type="NCBI Taxonomy" id="936435"/>
    <lineage>
        <taxon>Eukaryota</taxon>
        <taxon>Fungi</taxon>
        <taxon>Dikarya</taxon>
        <taxon>Basidiomycota</taxon>
        <taxon>Agaricomycotina</taxon>
        <taxon>Agaricomycetes</taxon>
        <taxon>Agaricomycetidae</taxon>
        <taxon>Boletales</taxon>
        <taxon>Coniophorineae</taxon>
        <taxon>Serpulaceae</taxon>
        <taxon>Serpula</taxon>
    </lineage>
</organism>
<feature type="region of interest" description="Disordered" evidence="1">
    <location>
        <begin position="1"/>
        <end position="28"/>
    </location>
</feature>
<reference evidence="3" key="1">
    <citation type="journal article" date="2011" name="Science">
        <title>The plant cell wall-decomposing machinery underlies the functional diversity of forest fungi.</title>
        <authorList>
            <person name="Eastwood D.C."/>
            <person name="Floudas D."/>
            <person name="Binder M."/>
            <person name="Majcherczyk A."/>
            <person name="Schneider P."/>
            <person name="Aerts A."/>
            <person name="Asiegbu F.O."/>
            <person name="Baker S.E."/>
            <person name="Barry K."/>
            <person name="Bendiksby M."/>
            <person name="Blumentritt M."/>
            <person name="Coutinho P.M."/>
            <person name="Cullen D."/>
            <person name="de Vries R.P."/>
            <person name="Gathman A."/>
            <person name="Goodell B."/>
            <person name="Henrissat B."/>
            <person name="Ihrmark K."/>
            <person name="Kauserud H."/>
            <person name="Kohler A."/>
            <person name="LaButti K."/>
            <person name="Lapidus A."/>
            <person name="Lavin J.L."/>
            <person name="Lee Y.-H."/>
            <person name="Lindquist E."/>
            <person name="Lilly W."/>
            <person name="Lucas S."/>
            <person name="Morin E."/>
            <person name="Murat C."/>
            <person name="Oguiza J.A."/>
            <person name="Park J."/>
            <person name="Pisabarro A.G."/>
            <person name="Riley R."/>
            <person name="Rosling A."/>
            <person name="Salamov A."/>
            <person name="Schmidt O."/>
            <person name="Schmutz J."/>
            <person name="Skrede I."/>
            <person name="Stenlid J."/>
            <person name="Wiebenga A."/>
            <person name="Xie X."/>
            <person name="Kuees U."/>
            <person name="Hibbett D.S."/>
            <person name="Hoffmeister D."/>
            <person name="Hoegberg N."/>
            <person name="Martin F."/>
            <person name="Grigoriev I.V."/>
            <person name="Watkinson S.C."/>
        </authorList>
    </citation>
    <scope>NUCLEOTIDE SEQUENCE [LARGE SCALE GENOMIC DNA]</scope>
    <source>
        <strain evidence="3">strain S7.3</strain>
    </source>
</reference>
<name>F8PGE2_SERL3</name>
<keyword evidence="3" id="KW-1185">Reference proteome</keyword>
<accession>F8PGE2</accession>
<dbReference type="HOGENOM" id="CLU_2039473_0_0_1"/>
<gene>
    <name evidence="2" type="ORF">SERLA73DRAFT_149201</name>
</gene>
<dbReference type="EMBL" id="GL945474">
    <property type="protein sequence ID" value="EGO04849.1"/>
    <property type="molecule type" value="Genomic_DNA"/>
</dbReference>
<feature type="compositionally biased region" description="Polar residues" evidence="1">
    <location>
        <begin position="1"/>
        <end position="14"/>
    </location>
</feature>
<evidence type="ECO:0000313" key="3">
    <source>
        <dbReference type="Proteomes" id="UP000008063"/>
    </source>
</evidence>
<dbReference type="InParanoid" id="F8PGE2"/>
<protein>
    <submittedName>
        <fullName evidence="2">Uncharacterized protein</fullName>
    </submittedName>
</protein>
<dbReference type="Proteomes" id="UP000008063">
    <property type="component" value="Unassembled WGS sequence"/>
</dbReference>
<evidence type="ECO:0000313" key="2">
    <source>
        <dbReference type="EMBL" id="EGO04849.1"/>
    </source>
</evidence>